<evidence type="ECO:0000313" key="12">
    <source>
        <dbReference type="EnsemblMetazoa" id="Aqu2.1.33923_001"/>
    </source>
</evidence>
<dbReference type="GO" id="GO:0006417">
    <property type="term" value="P:regulation of translation"/>
    <property type="evidence" value="ECO:0007669"/>
    <property type="project" value="UniProtKB-KW"/>
</dbReference>
<evidence type="ECO:0000256" key="2">
    <source>
        <dbReference type="ARBA" id="ARBA00008201"/>
    </source>
</evidence>
<dbReference type="AlphaFoldDB" id="A0A1X7V1N5"/>
<evidence type="ECO:0000259" key="10">
    <source>
        <dbReference type="PROSITE" id="PS50821"/>
    </source>
</evidence>
<accession>A0A1X7V1N5</accession>
<dbReference type="PROSITE" id="PS50822">
    <property type="entry name" value="PIWI"/>
    <property type="match status" value="1"/>
</dbReference>
<dbReference type="CDD" id="cd04657">
    <property type="entry name" value="Piwi_ago-like"/>
    <property type="match status" value="1"/>
</dbReference>
<dbReference type="PANTHER" id="PTHR22891">
    <property type="entry name" value="EUKARYOTIC TRANSLATION INITIATION FACTOR 2C"/>
    <property type="match status" value="1"/>
</dbReference>
<comment type="similarity">
    <text evidence="2">Belongs to the argonaute family. Ago subfamily.</text>
</comment>
<evidence type="ECO:0000256" key="7">
    <source>
        <dbReference type="ARBA" id="ARBA00023274"/>
    </source>
</evidence>
<evidence type="ECO:0000256" key="8">
    <source>
        <dbReference type="ARBA" id="ARBA00070769"/>
    </source>
</evidence>
<dbReference type="Gene3D" id="2.170.260.10">
    <property type="entry name" value="paz domain"/>
    <property type="match status" value="1"/>
</dbReference>
<dbReference type="FunFam" id="3.40.50.2300:FF:000005">
    <property type="entry name" value="Protein argonaute-2"/>
    <property type="match status" value="1"/>
</dbReference>
<dbReference type="InterPro" id="IPR003165">
    <property type="entry name" value="Piwi"/>
</dbReference>
<dbReference type="GO" id="GO:0016442">
    <property type="term" value="C:RISC complex"/>
    <property type="evidence" value="ECO:0007669"/>
    <property type="project" value="UniProtKB-ARBA"/>
</dbReference>
<feature type="domain" description="Piwi" evidence="11">
    <location>
        <begin position="614"/>
        <end position="915"/>
    </location>
</feature>
<evidence type="ECO:0000256" key="4">
    <source>
        <dbReference type="ARBA" id="ARBA00022845"/>
    </source>
</evidence>
<dbReference type="FunFam" id="2.170.260.10:FF:000001">
    <property type="entry name" value="Protein argonaute-2"/>
    <property type="match status" value="1"/>
</dbReference>
<dbReference type="SUPFAM" id="SSF101690">
    <property type="entry name" value="PAZ domain"/>
    <property type="match status" value="1"/>
</dbReference>
<dbReference type="KEGG" id="aqu:100632033"/>
<dbReference type="SMART" id="SM01163">
    <property type="entry name" value="DUF1785"/>
    <property type="match status" value="1"/>
</dbReference>
<feature type="region of interest" description="Disordered" evidence="9">
    <location>
        <begin position="45"/>
        <end position="80"/>
    </location>
</feature>
<evidence type="ECO:0000256" key="5">
    <source>
        <dbReference type="ARBA" id="ARBA00022884"/>
    </source>
</evidence>
<dbReference type="SMART" id="SM00950">
    <property type="entry name" value="Piwi"/>
    <property type="match status" value="1"/>
</dbReference>
<dbReference type="Pfam" id="PF02170">
    <property type="entry name" value="PAZ"/>
    <property type="match status" value="1"/>
</dbReference>
<dbReference type="Pfam" id="PF08699">
    <property type="entry name" value="ArgoL1"/>
    <property type="match status" value="1"/>
</dbReference>
<sequence>MSRIGTPIDSSHWSPMDRYTSASLPPLPVPAHSLPPPVTLPPVTLGLPPFPGPRGGGGGPVIPTFPPPSTLPSPSITSSPLTPITPQTPSSITPGSILPWTPSSASLHPTLSLQPPPRPNFGQIGRPIGLRANHFQVKIPTSTLYHYDVAIHPDKCPRRVNREIIEALIQTRKDYFEEQHPVFDGKKNLYSRKPLPGIGRDRVEITVTLGGDGNRERAFKVSVKYVAQVNLALLDSVLRGESLAPIPFESIQALDVVMRHLPSMTYTPVGRSFFAPPEGEPYTLGNGREVWFGFHQSIRPSMWKMMMNIDVSATAFYKRQCVLDFVHEVLDLDSDVIRRPLSDSQRLRFAKEIKGLKVEVTHTGPIRRKYRVCNVTRRPASAQTFPLQLENGDVFDCSVVQYFKEKYHIDLQYPFLPCLQVGQEKKHTYLPLEVCDLVPGQRCIKKLSEMQTSRMIKATSRTAPDRETEINRLVARANFNADPYVQDFGISVDTKMVTVTGRVLPPPKLQYGGKARVQALPDRGVWDMRGKQFHFGVEVSVWAIIIFTSVKQCPEEKLRNFVFQLRKISQDAGMPFRRDPQFVRYIQDRLGVERVEAVEPLFRQLLTEMEGLQLILVVLPGKTPVYAEVKRVGDTLLGVATQCVQTRNVNRTSPQTLSNLCLKINVKLGGINSIIVPNMRPPIFREPVIFMGADVTHPPAGDEKKPSIAALVASMDAHPSRYSATVRIQQHRQELISELAAMVREMLIEFYKSTRFKPQRIIFYRDGVSEGQFLQVLSHELASIRLACRKLEDGYQPGISFIVVQKRHHTRLFCSDDRDKVGKSGNIPAGTTVDVGITHPTEFDFFLCSHAGVQGTSRPSHYHVLWDDNGFTADDLQCLTYQLCHTYVRCTRSVSYPAPAYYAHLVAFRARYHLQDREDRSSGDGSSASQQSEEPRSPALMAQAVKIHEGMCNVMYFA</sequence>
<reference evidence="12" key="2">
    <citation type="submission" date="2017-05" db="UniProtKB">
        <authorList>
            <consortium name="EnsemblMetazoa"/>
        </authorList>
    </citation>
    <scope>IDENTIFICATION</scope>
</reference>
<evidence type="ECO:0000313" key="13">
    <source>
        <dbReference type="Proteomes" id="UP000007879"/>
    </source>
</evidence>
<keyword evidence="7" id="KW-0687">Ribonucleoprotein</keyword>
<name>A0A1X7V1N5_AMPQE</name>
<keyword evidence="4" id="KW-0810">Translation regulation</keyword>
<dbReference type="PROSITE" id="PS50821">
    <property type="entry name" value="PAZ"/>
    <property type="match status" value="1"/>
</dbReference>
<dbReference type="InterPro" id="IPR036397">
    <property type="entry name" value="RNaseH_sf"/>
</dbReference>
<dbReference type="InterPro" id="IPR036085">
    <property type="entry name" value="PAZ_dom_sf"/>
</dbReference>
<comment type="subcellular location">
    <subcellularLocation>
        <location evidence="1">Cytoplasm</location>
        <location evidence="1">P-body</location>
    </subcellularLocation>
</comment>
<dbReference type="GO" id="GO:0000932">
    <property type="term" value="C:P-body"/>
    <property type="evidence" value="ECO:0007669"/>
    <property type="project" value="UniProtKB-SubCell"/>
</dbReference>
<dbReference type="FunCoup" id="A0A1X7V1N5">
    <property type="interactions" value="942"/>
</dbReference>
<dbReference type="InterPro" id="IPR032472">
    <property type="entry name" value="ArgoL2"/>
</dbReference>
<reference evidence="13" key="1">
    <citation type="journal article" date="2010" name="Nature">
        <title>The Amphimedon queenslandica genome and the evolution of animal complexity.</title>
        <authorList>
            <person name="Srivastava M."/>
            <person name="Simakov O."/>
            <person name="Chapman J."/>
            <person name="Fahey B."/>
            <person name="Gauthier M.E."/>
            <person name="Mitros T."/>
            <person name="Richards G.S."/>
            <person name="Conaco C."/>
            <person name="Dacre M."/>
            <person name="Hellsten U."/>
            <person name="Larroux C."/>
            <person name="Putnam N.H."/>
            <person name="Stanke M."/>
            <person name="Adamska M."/>
            <person name="Darling A."/>
            <person name="Degnan S.M."/>
            <person name="Oakley T.H."/>
            <person name="Plachetzki D.C."/>
            <person name="Zhai Y."/>
            <person name="Adamski M."/>
            <person name="Calcino A."/>
            <person name="Cummins S.F."/>
            <person name="Goodstein D.M."/>
            <person name="Harris C."/>
            <person name="Jackson D.J."/>
            <person name="Leys S.P."/>
            <person name="Shu S."/>
            <person name="Woodcroft B.J."/>
            <person name="Vervoort M."/>
            <person name="Kosik K.S."/>
            <person name="Manning G."/>
            <person name="Degnan B.M."/>
            <person name="Rokhsar D.S."/>
        </authorList>
    </citation>
    <scope>NUCLEOTIDE SEQUENCE [LARGE SCALE GENOMIC DNA]</scope>
</reference>
<dbReference type="InterPro" id="IPR003100">
    <property type="entry name" value="PAZ_dom"/>
</dbReference>
<dbReference type="OrthoDB" id="10252740at2759"/>
<evidence type="ECO:0000259" key="11">
    <source>
        <dbReference type="PROSITE" id="PS50822"/>
    </source>
</evidence>
<dbReference type="Proteomes" id="UP000007879">
    <property type="component" value="Unassembled WGS sequence"/>
</dbReference>
<dbReference type="Pfam" id="PF02171">
    <property type="entry name" value="Piwi"/>
    <property type="match status" value="1"/>
</dbReference>
<dbReference type="GO" id="GO:0003723">
    <property type="term" value="F:RNA binding"/>
    <property type="evidence" value="ECO:0007669"/>
    <property type="project" value="UniProtKB-KW"/>
</dbReference>
<feature type="domain" description="PAZ" evidence="10">
    <location>
        <begin position="321"/>
        <end position="439"/>
    </location>
</feature>
<keyword evidence="13" id="KW-1185">Reference proteome</keyword>
<protein>
    <recommendedName>
        <fullName evidence="8">Protein argonaute-1</fullName>
    </recommendedName>
</protein>
<dbReference type="Pfam" id="PF16488">
    <property type="entry name" value="ArgoL2"/>
    <property type="match status" value="1"/>
</dbReference>
<gene>
    <name evidence="12" type="primary">100632033</name>
</gene>
<evidence type="ECO:0000256" key="9">
    <source>
        <dbReference type="SAM" id="MobiDB-lite"/>
    </source>
</evidence>
<dbReference type="SUPFAM" id="SSF53098">
    <property type="entry name" value="Ribonuclease H-like"/>
    <property type="match status" value="1"/>
</dbReference>
<evidence type="ECO:0000256" key="3">
    <source>
        <dbReference type="ARBA" id="ARBA00022490"/>
    </source>
</evidence>
<organism evidence="12">
    <name type="scientific">Amphimedon queenslandica</name>
    <name type="common">Sponge</name>
    <dbReference type="NCBI Taxonomy" id="400682"/>
    <lineage>
        <taxon>Eukaryota</taxon>
        <taxon>Metazoa</taxon>
        <taxon>Porifera</taxon>
        <taxon>Demospongiae</taxon>
        <taxon>Heteroscleromorpha</taxon>
        <taxon>Haplosclerida</taxon>
        <taxon>Niphatidae</taxon>
        <taxon>Amphimedon</taxon>
    </lineage>
</organism>
<keyword evidence="6" id="KW-0943">RNA-mediated gene silencing</keyword>
<keyword evidence="3" id="KW-0963">Cytoplasm</keyword>
<dbReference type="SMART" id="SM00949">
    <property type="entry name" value="PAZ"/>
    <property type="match status" value="1"/>
</dbReference>
<dbReference type="Gene3D" id="3.30.420.10">
    <property type="entry name" value="Ribonuclease H-like superfamily/Ribonuclease H"/>
    <property type="match status" value="1"/>
</dbReference>
<dbReference type="InParanoid" id="A0A1X7V1N5"/>
<dbReference type="EnsemblMetazoa" id="Aqu2.1.33923_001">
    <property type="protein sequence ID" value="Aqu2.1.33923_001"/>
    <property type="gene ID" value="Aqu2.1.33923"/>
</dbReference>
<dbReference type="Pfam" id="PF16486">
    <property type="entry name" value="ArgoN"/>
    <property type="match status" value="1"/>
</dbReference>
<evidence type="ECO:0000256" key="1">
    <source>
        <dbReference type="ARBA" id="ARBA00004201"/>
    </source>
</evidence>
<proteinExistence type="inferred from homology"/>
<evidence type="ECO:0000256" key="6">
    <source>
        <dbReference type="ARBA" id="ARBA00023158"/>
    </source>
</evidence>
<feature type="compositionally biased region" description="Low complexity" evidence="9">
    <location>
        <begin position="923"/>
        <end position="932"/>
    </location>
</feature>
<dbReference type="InterPro" id="IPR032474">
    <property type="entry name" value="Argonaute_N"/>
</dbReference>
<dbReference type="eggNOG" id="KOG1041">
    <property type="taxonomic scope" value="Eukaryota"/>
</dbReference>
<dbReference type="Pfam" id="PF16487">
    <property type="entry name" value="ArgoMid"/>
    <property type="match status" value="1"/>
</dbReference>
<keyword evidence="5" id="KW-0694">RNA-binding</keyword>
<dbReference type="InterPro" id="IPR012337">
    <property type="entry name" value="RNaseH-like_sf"/>
</dbReference>
<dbReference type="GO" id="GO:0031047">
    <property type="term" value="P:regulatory ncRNA-mediated gene silencing"/>
    <property type="evidence" value="ECO:0007669"/>
    <property type="project" value="UniProtKB-KW"/>
</dbReference>
<dbReference type="EnsemblMetazoa" id="XM_019995499.1">
    <property type="protein sequence ID" value="XP_019851058.1"/>
    <property type="gene ID" value="LOC100632033"/>
</dbReference>
<dbReference type="InterPro" id="IPR032473">
    <property type="entry name" value="Argonaute_Mid_dom"/>
</dbReference>
<dbReference type="Gene3D" id="3.40.50.2300">
    <property type="match status" value="1"/>
</dbReference>
<dbReference type="InterPro" id="IPR045246">
    <property type="entry name" value="Piwi_ago-like"/>
</dbReference>
<dbReference type="InterPro" id="IPR014811">
    <property type="entry name" value="ArgoL1"/>
</dbReference>
<dbReference type="FunFam" id="3.30.420.10:FF:000001">
    <property type="entry name" value="Protein argonaute-2"/>
    <property type="match status" value="1"/>
</dbReference>
<dbReference type="STRING" id="400682.A0A1X7V1N5"/>
<feature type="region of interest" description="Disordered" evidence="9">
    <location>
        <begin position="918"/>
        <end position="938"/>
    </location>
</feature>
<dbReference type="CDD" id="cd02846">
    <property type="entry name" value="PAZ_argonaute_like"/>
    <property type="match status" value="1"/>
</dbReference>